<feature type="region of interest" description="Disordered" evidence="2">
    <location>
        <begin position="157"/>
        <end position="241"/>
    </location>
</feature>
<dbReference type="Proteomes" id="UP000836841">
    <property type="component" value="Chromosome 7"/>
</dbReference>
<feature type="compositionally biased region" description="Polar residues" evidence="2">
    <location>
        <begin position="165"/>
        <end position="183"/>
    </location>
</feature>
<evidence type="ECO:0000313" key="3">
    <source>
        <dbReference type="EMBL" id="CAH2079197.1"/>
    </source>
</evidence>
<keyword evidence="1" id="KW-0175">Coiled coil</keyword>
<protein>
    <submittedName>
        <fullName evidence="3">Uncharacterized protein</fullName>
    </submittedName>
</protein>
<sequence length="838" mass="93068">MEVGTSFLLQSLLHQRIVSIGRSANVSSVGFGRSAVYQGHLFRYRSVVESRPVIGLWVSHFSCIKVGHIKVGRLLVIGQPLNVDRLLVIGQPLSVGWLVSIGRLSDRSIKYNCLEVGRPISLVVWDRLMGRTHLPRGVQPRTAGRPDTVAIILNGLRPASPPGSIDSTCFTGGSGSPSSSAETRSGPDGSDAVVDTPMASRVTGRVGNVSSERVVSARPDEGSPEPWSPLQSSGREFPRSKSSARSLEDIWDACGVADLEFRVPGTNEHPWTPPPGRIFHYEFWFEHCQLWFPLPKLLLDYCEAREIALTQLCLGAIRNMVGAILVTESCNVEMSLRFFEEISNVGWYTRRAQQTVAVNMRSGNKVVTSIAKKSHRWWGRYFYARVNSALVCGGDNRTFVDQWSPEFVLHPVGEERPVDFEEDLAKIRQLGVLHWSTIVEARRDRNSFRRDRKDGEAIVECSQVLWLESSAGILWRCGRLVFVGQEAGRAGSERREEQVVSDSFRAGKEASGKTVGTPGEAVDVVGGPSKVVEDVRDYSFSYRYDGTDLFASDSDACVDLYRKVSHSHREYPPYNADAFGAKIYRAIAMTVSTNQLDFLLRREMRKLGDELDVSAVEKQKAAEREAAAAGEKLKAAEKRVLEEEKLKASRDEVEDYKERWEKVKDHYRNLKLDLARIRKERDDGTMAERRRVLSLVIPQFRDQVGKFERFYRSNEVVHTAVSTYTMASGVFDAFTSRVSDKTHLPKGTMAKLESERDTAKAKALALGAEDIQDEDFVVGLVSDWMALLASPSPVEAPADQYGSMSAGLASIDVSSLRSPGRNPALLNLGARLGSAHPV</sequence>
<evidence type="ECO:0000313" key="4">
    <source>
        <dbReference type="Proteomes" id="UP000836841"/>
    </source>
</evidence>
<proteinExistence type="predicted"/>
<feature type="compositionally biased region" description="Polar residues" evidence="2">
    <location>
        <begin position="229"/>
        <end position="241"/>
    </location>
</feature>
<evidence type="ECO:0000256" key="1">
    <source>
        <dbReference type="SAM" id="Coils"/>
    </source>
</evidence>
<dbReference type="PANTHER" id="PTHR31099">
    <property type="entry name" value="OS06G0165300 PROTEIN"/>
    <property type="match status" value="1"/>
</dbReference>
<feature type="region of interest" description="Disordered" evidence="2">
    <location>
        <begin position="494"/>
        <end position="520"/>
    </location>
</feature>
<evidence type="ECO:0000256" key="2">
    <source>
        <dbReference type="SAM" id="MobiDB-lite"/>
    </source>
</evidence>
<name>A0AAU9T4W1_THLAR</name>
<gene>
    <name evidence="3" type="ORF">TAV2_LOCUS24524</name>
</gene>
<dbReference type="EMBL" id="OU466863">
    <property type="protein sequence ID" value="CAH2079197.1"/>
    <property type="molecule type" value="Genomic_DNA"/>
</dbReference>
<accession>A0AAU9T4W1</accession>
<reference evidence="3 4" key="1">
    <citation type="submission" date="2022-03" db="EMBL/GenBank/DDBJ databases">
        <authorList>
            <person name="Nunn A."/>
            <person name="Chopra R."/>
            <person name="Nunn A."/>
            <person name="Contreras Garrido A."/>
        </authorList>
    </citation>
    <scope>NUCLEOTIDE SEQUENCE [LARGE SCALE GENOMIC DNA]</scope>
</reference>
<dbReference type="AlphaFoldDB" id="A0AAU9T4W1"/>
<keyword evidence="4" id="KW-1185">Reference proteome</keyword>
<feature type="coiled-coil region" evidence="1">
    <location>
        <begin position="619"/>
        <end position="659"/>
    </location>
</feature>
<dbReference type="PANTHER" id="PTHR31099:SF49">
    <property type="entry name" value="MYOSIN HEAVY CHAIN-LIKE PROTEIN"/>
    <property type="match status" value="1"/>
</dbReference>
<organism evidence="3 4">
    <name type="scientific">Thlaspi arvense</name>
    <name type="common">Field penny-cress</name>
    <dbReference type="NCBI Taxonomy" id="13288"/>
    <lineage>
        <taxon>Eukaryota</taxon>
        <taxon>Viridiplantae</taxon>
        <taxon>Streptophyta</taxon>
        <taxon>Embryophyta</taxon>
        <taxon>Tracheophyta</taxon>
        <taxon>Spermatophyta</taxon>
        <taxon>Magnoliopsida</taxon>
        <taxon>eudicotyledons</taxon>
        <taxon>Gunneridae</taxon>
        <taxon>Pentapetalae</taxon>
        <taxon>rosids</taxon>
        <taxon>malvids</taxon>
        <taxon>Brassicales</taxon>
        <taxon>Brassicaceae</taxon>
        <taxon>Thlaspideae</taxon>
        <taxon>Thlaspi</taxon>
    </lineage>
</organism>